<feature type="compositionally biased region" description="Polar residues" evidence="1">
    <location>
        <begin position="185"/>
        <end position="219"/>
    </location>
</feature>
<gene>
    <name evidence="3" type="ORF">H0H81_006990</name>
</gene>
<keyword evidence="4" id="KW-1185">Reference proteome</keyword>
<feature type="compositionally biased region" description="Acidic residues" evidence="1">
    <location>
        <begin position="398"/>
        <end position="408"/>
    </location>
</feature>
<feature type="signal peptide" evidence="2">
    <location>
        <begin position="1"/>
        <end position="23"/>
    </location>
</feature>
<feature type="compositionally biased region" description="Basic and acidic residues" evidence="1">
    <location>
        <begin position="73"/>
        <end position="82"/>
    </location>
</feature>
<evidence type="ECO:0000313" key="3">
    <source>
        <dbReference type="EMBL" id="KAG5648456.1"/>
    </source>
</evidence>
<feature type="region of interest" description="Disordered" evidence="1">
    <location>
        <begin position="354"/>
        <end position="408"/>
    </location>
</feature>
<dbReference type="EMBL" id="JABCKI010001841">
    <property type="protein sequence ID" value="KAG5648456.1"/>
    <property type="molecule type" value="Genomic_DNA"/>
</dbReference>
<proteinExistence type="predicted"/>
<feature type="compositionally biased region" description="Basic residues" evidence="1">
    <location>
        <begin position="231"/>
        <end position="243"/>
    </location>
</feature>
<name>A0A9P7GEG5_9AGAR</name>
<comment type="caution">
    <text evidence="3">The sequence shown here is derived from an EMBL/GenBank/DDBJ whole genome shotgun (WGS) entry which is preliminary data.</text>
</comment>
<evidence type="ECO:0000256" key="2">
    <source>
        <dbReference type="SAM" id="SignalP"/>
    </source>
</evidence>
<reference evidence="3" key="2">
    <citation type="submission" date="2021-10" db="EMBL/GenBank/DDBJ databases">
        <title>Phylogenomics reveals ancestral predisposition of the termite-cultivated fungus Termitomyces towards a domesticated lifestyle.</title>
        <authorList>
            <person name="Auxier B."/>
            <person name="Grum-Grzhimaylo A."/>
            <person name="Cardenas M.E."/>
            <person name="Lodge J.D."/>
            <person name="Laessoe T."/>
            <person name="Pedersen O."/>
            <person name="Smith M.E."/>
            <person name="Kuyper T.W."/>
            <person name="Franco-Molano E.A."/>
            <person name="Baroni T.J."/>
            <person name="Aanen D.K."/>
        </authorList>
    </citation>
    <scope>NUCLEOTIDE SEQUENCE</scope>
    <source>
        <strain evidence="3">D49</strain>
    </source>
</reference>
<feature type="chain" id="PRO_5040353992" evidence="2">
    <location>
        <begin position="24"/>
        <end position="408"/>
    </location>
</feature>
<evidence type="ECO:0000313" key="4">
    <source>
        <dbReference type="Proteomes" id="UP000717328"/>
    </source>
</evidence>
<feature type="compositionally biased region" description="Pro residues" evidence="1">
    <location>
        <begin position="34"/>
        <end position="44"/>
    </location>
</feature>
<dbReference type="AlphaFoldDB" id="A0A9P7GEG5"/>
<dbReference type="Proteomes" id="UP000717328">
    <property type="component" value="Unassembled WGS sequence"/>
</dbReference>
<feature type="compositionally biased region" description="Acidic residues" evidence="1">
    <location>
        <begin position="373"/>
        <end position="384"/>
    </location>
</feature>
<feature type="compositionally biased region" description="Low complexity" evidence="1">
    <location>
        <begin position="220"/>
        <end position="230"/>
    </location>
</feature>
<evidence type="ECO:0000256" key="1">
    <source>
        <dbReference type="SAM" id="MobiDB-lite"/>
    </source>
</evidence>
<feature type="non-terminal residue" evidence="3">
    <location>
        <position position="408"/>
    </location>
</feature>
<feature type="compositionally biased region" description="Low complexity" evidence="1">
    <location>
        <begin position="63"/>
        <end position="72"/>
    </location>
</feature>
<keyword evidence="2" id="KW-0732">Signal</keyword>
<accession>A0A9P7GEG5</accession>
<feature type="region of interest" description="Disordered" evidence="1">
    <location>
        <begin position="30"/>
        <end position="93"/>
    </location>
</feature>
<protein>
    <submittedName>
        <fullName evidence="3">Uncharacterized protein</fullName>
    </submittedName>
</protein>
<feature type="region of interest" description="Disordered" evidence="1">
    <location>
        <begin position="183"/>
        <end position="263"/>
    </location>
</feature>
<sequence length="408" mass="45625">MLAVCALVAFVAFIWILAWVAVGLEVVANDRRPSTPPIPIPPPRRQSAPRRPNGEEHRHNPGPRNRPAQRPDNPNRRNDNQGRRQPAWMGLPENQLHRRLDRIATRIFVVEARVEAVQADIRHLQRNQPGPIRVHVRTERRVDREVPPPYVPDDITLVGDDEPVANQYGHLWEPLPFNMADWDLSGSSKQTSKPQSANKLSAVNRQKPNPQWNSTFSSDQAPKPHNQQNQKKQHGGKNHKGKGKAQQTHIASSGVIPDAGSLPAPNIGSSQTVVVHTLSYTLPDLPAKTLLDCIKKNPQVASGVKPGKFGIWTSTNQARTLAKRIGVTPTTETLRRNELLIEKVGPFQPFQGLRFNKKHKTPEPDEISLGSESEQEPVDPEDMVDYGVDFSDNGFMDYGEENDMQTVN</sequence>
<organism evidence="3 4">
    <name type="scientific">Sphagnurus paluster</name>
    <dbReference type="NCBI Taxonomy" id="117069"/>
    <lineage>
        <taxon>Eukaryota</taxon>
        <taxon>Fungi</taxon>
        <taxon>Dikarya</taxon>
        <taxon>Basidiomycota</taxon>
        <taxon>Agaricomycotina</taxon>
        <taxon>Agaricomycetes</taxon>
        <taxon>Agaricomycetidae</taxon>
        <taxon>Agaricales</taxon>
        <taxon>Tricholomatineae</taxon>
        <taxon>Lyophyllaceae</taxon>
        <taxon>Sphagnurus</taxon>
    </lineage>
</organism>
<reference evidence="3" key="1">
    <citation type="submission" date="2021-02" db="EMBL/GenBank/DDBJ databases">
        <authorList>
            <person name="Nieuwenhuis M."/>
            <person name="Van De Peppel L.J.J."/>
        </authorList>
    </citation>
    <scope>NUCLEOTIDE SEQUENCE</scope>
    <source>
        <strain evidence="3">D49</strain>
    </source>
</reference>